<organism evidence="1 2">
    <name type="scientific">Endomicrobium trichonymphae</name>
    <dbReference type="NCBI Taxonomy" id="1408204"/>
    <lineage>
        <taxon>Bacteria</taxon>
        <taxon>Pseudomonadati</taxon>
        <taxon>Elusimicrobiota</taxon>
        <taxon>Endomicrobiia</taxon>
        <taxon>Endomicrobiales</taxon>
        <taxon>Endomicrobiaceae</taxon>
        <taxon>Candidatus Endomicrobiellum</taxon>
    </lineage>
</organism>
<keyword evidence="2" id="KW-1185">Reference proteome</keyword>
<dbReference type="AlphaFoldDB" id="A0A1E5ILY7"/>
<dbReference type="EMBL" id="LNVX01000203">
    <property type="protein sequence ID" value="OEG71505.1"/>
    <property type="molecule type" value="Genomic_DNA"/>
</dbReference>
<name>A0A1E5ILY7_ENDTX</name>
<comment type="caution">
    <text evidence="1">The sequence shown here is derived from an EMBL/GenBank/DDBJ whole genome shotgun (WGS) entry which is preliminary data.</text>
</comment>
<dbReference type="Proteomes" id="UP000095237">
    <property type="component" value="Unassembled WGS sequence"/>
</dbReference>
<evidence type="ECO:0000313" key="1">
    <source>
        <dbReference type="EMBL" id="OEG71505.1"/>
    </source>
</evidence>
<protein>
    <submittedName>
        <fullName evidence="1">Uncharacterized protein</fullName>
    </submittedName>
</protein>
<reference evidence="1 2" key="1">
    <citation type="submission" date="2015-11" db="EMBL/GenBank/DDBJ databases">
        <title>Evidence for parallel genomic evolution in an endosymbiosis of termite gut flagellates.</title>
        <authorList>
            <person name="Zheng H."/>
        </authorList>
    </citation>
    <scope>NUCLEOTIDE SEQUENCE [LARGE SCALE GENOMIC DNA]</scope>
    <source>
        <strain evidence="1 2">CET450</strain>
    </source>
</reference>
<gene>
    <name evidence="1" type="ORF">ATZ36_14410</name>
</gene>
<proteinExistence type="predicted"/>
<accession>A0A1E5ILY7</accession>
<sequence length="380" mass="45009">MANTYASLPDKVCYLSSLIKLKKTKREILITLKAIEQGMQDPLRINKQEYGSTKITVKFLRQFNFKDAVQLRYIEDLFKLTLRILRQNFDVEIIKKCNYIFNTIAFYLLQNNEIFEVALNQYKELINTKKYDVYELIRSFNDAFRHNWIKELNEENISKLRKFYEDLRKTNKLIDLKIFCMQHSIQDEEKEIFNNLVNNTNLEENEMFEFLFSDKSKLSSYVGIKKAANDNDLNIYKKIIAKYVELKTPKNTDLIAGYFRGLYEKNQDTFDDTVLKIDCKSPLYTILPDIINTRPTDKTVKYLFNLIKSNKFSITDLRSRIGQCSKQLLTEIIEYIIAKEKSAVYLCLDFISYNKSRIKFDENLVLKCLDVSLKQVFKNV</sequence>
<evidence type="ECO:0000313" key="2">
    <source>
        <dbReference type="Proteomes" id="UP000095237"/>
    </source>
</evidence>